<sequence length="69" mass="7944">TKQMSGKEASKSCLTLGFLCNATRTEKYPLFFTGKWKQLRCFRKTSAESMGFHYCNNNTAWMTSGLFEE</sequence>
<dbReference type="EMBL" id="KB467854">
    <property type="protein sequence ID" value="PCH35488.1"/>
    <property type="molecule type" value="Genomic_DNA"/>
</dbReference>
<dbReference type="Pfam" id="PF03184">
    <property type="entry name" value="DDE_1"/>
    <property type="match status" value="1"/>
</dbReference>
<proteinExistence type="predicted"/>
<evidence type="ECO:0000313" key="2">
    <source>
        <dbReference type="EMBL" id="PCH35488.1"/>
    </source>
</evidence>
<dbReference type="OMA" id="CNATRTE"/>
<evidence type="ECO:0000313" key="3">
    <source>
        <dbReference type="Proteomes" id="UP000218811"/>
    </source>
</evidence>
<accession>A0A2H3JCT4</accession>
<keyword evidence="3" id="KW-1185">Reference proteome</keyword>
<dbReference type="GO" id="GO:0003676">
    <property type="term" value="F:nucleic acid binding"/>
    <property type="evidence" value="ECO:0007669"/>
    <property type="project" value="InterPro"/>
</dbReference>
<name>A0A2H3JCT4_WOLCO</name>
<feature type="non-terminal residue" evidence="2">
    <location>
        <position position="1"/>
    </location>
</feature>
<protein>
    <recommendedName>
        <fullName evidence="1">DDE-1 domain-containing protein</fullName>
    </recommendedName>
</protein>
<dbReference type="AlphaFoldDB" id="A0A2H3JCT4"/>
<feature type="non-terminal residue" evidence="2">
    <location>
        <position position="69"/>
    </location>
</feature>
<feature type="domain" description="DDE-1" evidence="1">
    <location>
        <begin position="14"/>
        <end position="69"/>
    </location>
</feature>
<dbReference type="InterPro" id="IPR004875">
    <property type="entry name" value="DDE_SF_endonuclease_dom"/>
</dbReference>
<dbReference type="OrthoDB" id="2618249at2759"/>
<evidence type="ECO:0000259" key="1">
    <source>
        <dbReference type="Pfam" id="PF03184"/>
    </source>
</evidence>
<dbReference type="STRING" id="742152.A0A2H3JCT4"/>
<dbReference type="Proteomes" id="UP000218811">
    <property type="component" value="Unassembled WGS sequence"/>
</dbReference>
<reference evidence="2 3" key="1">
    <citation type="journal article" date="2012" name="Science">
        <title>The Paleozoic origin of enzymatic lignin decomposition reconstructed from 31 fungal genomes.</title>
        <authorList>
            <person name="Floudas D."/>
            <person name="Binder M."/>
            <person name="Riley R."/>
            <person name="Barry K."/>
            <person name="Blanchette R.A."/>
            <person name="Henrissat B."/>
            <person name="Martinez A.T."/>
            <person name="Otillar R."/>
            <person name="Spatafora J.W."/>
            <person name="Yadav J.S."/>
            <person name="Aerts A."/>
            <person name="Benoit I."/>
            <person name="Boyd A."/>
            <person name="Carlson A."/>
            <person name="Copeland A."/>
            <person name="Coutinho P.M."/>
            <person name="de Vries R.P."/>
            <person name="Ferreira P."/>
            <person name="Findley K."/>
            <person name="Foster B."/>
            <person name="Gaskell J."/>
            <person name="Glotzer D."/>
            <person name="Gorecki P."/>
            <person name="Heitman J."/>
            <person name="Hesse C."/>
            <person name="Hori C."/>
            <person name="Igarashi K."/>
            <person name="Jurgens J.A."/>
            <person name="Kallen N."/>
            <person name="Kersten P."/>
            <person name="Kohler A."/>
            <person name="Kuees U."/>
            <person name="Kumar T.K.A."/>
            <person name="Kuo A."/>
            <person name="LaButti K."/>
            <person name="Larrondo L.F."/>
            <person name="Lindquist E."/>
            <person name="Ling A."/>
            <person name="Lombard V."/>
            <person name="Lucas S."/>
            <person name="Lundell T."/>
            <person name="Martin R."/>
            <person name="McLaughlin D.J."/>
            <person name="Morgenstern I."/>
            <person name="Morin E."/>
            <person name="Murat C."/>
            <person name="Nagy L.G."/>
            <person name="Nolan M."/>
            <person name="Ohm R.A."/>
            <person name="Patyshakuliyeva A."/>
            <person name="Rokas A."/>
            <person name="Ruiz-Duenas F.J."/>
            <person name="Sabat G."/>
            <person name="Salamov A."/>
            <person name="Samejima M."/>
            <person name="Schmutz J."/>
            <person name="Slot J.C."/>
            <person name="St John F."/>
            <person name="Stenlid J."/>
            <person name="Sun H."/>
            <person name="Sun S."/>
            <person name="Syed K."/>
            <person name="Tsang A."/>
            <person name="Wiebenga A."/>
            <person name="Young D."/>
            <person name="Pisabarro A."/>
            <person name="Eastwood D.C."/>
            <person name="Martin F."/>
            <person name="Cullen D."/>
            <person name="Grigoriev I.V."/>
            <person name="Hibbett D.S."/>
        </authorList>
    </citation>
    <scope>NUCLEOTIDE SEQUENCE [LARGE SCALE GENOMIC DNA]</scope>
    <source>
        <strain evidence="2 3">MD-104</strain>
    </source>
</reference>
<gene>
    <name evidence="2" type="ORF">WOLCODRAFT_55587</name>
</gene>
<organism evidence="2 3">
    <name type="scientific">Wolfiporia cocos (strain MD-104)</name>
    <name type="common">Brown rot fungus</name>
    <dbReference type="NCBI Taxonomy" id="742152"/>
    <lineage>
        <taxon>Eukaryota</taxon>
        <taxon>Fungi</taxon>
        <taxon>Dikarya</taxon>
        <taxon>Basidiomycota</taxon>
        <taxon>Agaricomycotina</taxon>
        <taxon>Agaricomycetes</taxon>
        <taxon>Polyporales</taxon>
        <taxon>Phaeolaceae</taxon>
        <taxon>Wolfiporia</taxon>
    </lineage>
</organism>